<comment type="caution">
    <text evidence="2">The sequence shown here is derived from an EMBL/GenBank/DDBJ whole genome shotgun (WGS) entry which is preliminary data.</text>
</comment>
<evidence type="ECO:0000256" key="1">
    <source>
        <dbReference type="SAM" id="Phobius"/>
    </source>
</evidence>
<keyword evidence="3" id="KW-1185">Reference proteome</keyword>
<evidence type="ECO:0000313" key="2">
    <source>
        <dbReference type="EMBL" id="KAK5616757.1"/>
    </source>
</evidence>
<keyword evidence="1" id="KW-0472">Membrane</keyword>
<protein>
    <recommendedName>
        <fullName evidence="4">Secreted protein</fullName>
    </recommendedName>
</protein>
<proteinExistence type="predicted"/>
<feature type="transmembrane region" description="Helical" evidence="1">
    <location>
        <begin position="71"/>
        <end position="93"/>
    </location>
</feature>
<keyword evidence="1" id="KW-0812">Transmembrane</keyword>
<evidence type="ECO:0008006" key="4">
    <source>
        <dbReference type="Google" id="ProtNLM"/>
    </source>
</evidence>
<dbReference type="AlphaFoldDB" id="A0AAV9S787"/>
<reference evidence="2 3" key="1">
    <citation type="submission" date="2021-06" db="EMBL/GenBank/DDBJ databases">
        <authorList>
            <person name="Palmer J.M."/>
        </authorList>
    </citation>
    <scope>NUCLEOTIDE SEQUENCE [LARGE SCALE GENOMIC DNA]</scope>
    <source>
        <strain evidence="2 3">MEX-2019</strain>
        <tissue evidence="2">Muscle</tissue>
    </source>
</reference>
<sequence>MRFGVDFATELCLFSFCSLVQPDSLLFCLKQDKPSATSAHISRCRASSAQRPSTAQLHLFPLIFGYTQLSLVYLSHFISISFCLHLFGSISFIQCPWQST</sequence>
<keyword evidence="1" id="KW-1133">Transmembrane helix</keyword>
<evidence type="ECO:0000313" key="3">
    <source>
        <dbReference type="Proteomes" id="UP001311232"/>
    </source>
</evidence>
<organism evidence="2 3">
    <name type="scientific">Crenichthys baileyi</name>
    <name type="common">White River springfish</name>
    <dbReference type="NCBI Taxonomy" id="28760"/>
    <lineage>
        <taxon>Eukaryota</taxon>
        <taxon>Metazoa</taxon>
        <taxon>Chordata</taxon>
        <taxon>Craniata</taxon>
        <taxon>Vertebrata</taxon>
        <taxon>Euteleostomi</taxon>
        <taxon>Actinopterygii</taxon>
        <taxon>Neopterygii</taxon>
        <taxon>Teleostei</taxon>
        <taxon>Neoteleostei</taxon>
        <taxon>Acanthomorphata</taxon>
        <taxon>Ovalentaria</taxon>
        <taxon>Atherinomorphae</taxon>
        <taxon>Cyprinodontiformes</taxon>
        <taxon>Goodeidae</taxon>
        <taxon>Crenichthys</taxon>
    </lineage>
</organism>
<dbReference type="EMBL" id="JAHHUM010000872">
    <property type="protein sequence ID" value="KAK5616757.1"/>
    <property type="molecule type" value="Genomic_DNA"/>
</dbReference>
<gene>
    <name evidence="2" type="ORF">CRENBAI_022423</name>
</gene>
<dbReference type="Proteomes" id="UP001311232">
    <property type="component" value="Unassembled WGS sequence"/>
</dbReference>
<name>A0AAV9S787_9TELE</name>
<accession>A0AAV9S787</accession>